<gene>
    <name evidence="1" type="ORF">SFRICE_008377</name>
</gene>
<sequence length="240" mass="27077">MFRVIFCADLSNVQVNSSGAADNVKGYRAQSRRSRYITPVEPAHLCRSMALPHFPHTMYNVFSRFGLGKKESHTLTYSKPPRSCSCFSSRSPDKLGENHSMTSPALSEARGSVRLLPKPPLSYSCFLSWSLVTRSLELCPVYGNRLTPYHMGLIQLMTDHLMVSNRRRPWTPGIPEAFQVHCIGDWEDWEVGITCNTSTTILMKLVPMHNREVQTKGKVIPISVKVGCSIAHLCEMPWLH</sequence>
<dbReference type="EMBL" id="ODYU01001289">
    <property type="protein sequence ID" value="SOQ37295.1"/>
    <property type="molecule type" value="Genomic_DNA"/>
</dbReference>
<reference evidence="1" key="1">
    <citation type="submission" date="2016-07" db="EMBL/GenBank/DDBJ databases">
        <authorList>
            <person name="Bretaudeau A."/>
        </authorList>
    </citation>
    <scope>NUCLEOTIDE SEQUENCE</scope>
    <source>
        <strain evidence="1">Rice</strain>
        <tissue evidence="1">Whole body</tissue>
    </source>
</reference>
<name>A0A2H1V8Y1_SPOFR</name>
<proteinExistence type="predicted"/>
<accession>A0A2H1V8Y1</accession>
<protein>
    <submittedName>
        <fullName evidence="1">SFRICE_008377</fullName>
    </submittedName>
</protein>
<evidence type="ECO:0000313" key="1">
    <source>
        <dbReference type="EMBL" id="SOQ37295.1"/>
    </source>
</evidence>
<organism evidence="1">
    <name type="scientific">Spodoptera frugiperda</name>
    <name type="common">Fall armyworm</name>
    <dbReference type="NCBI Taxonomy" id="7108"/>
    <lineage>
        <taxon>Eukaryota</taxon>
        <taxon>Metazoa</taxon>
        <taxon>Ecdysozoa</taxon>
        <taxon>Arthropoda</taxon>
        <taxon>Hexapoda</taxon>
        <taxon>Insecta</taxon>
        <taxon>Pterygota</taxon>
        <taxon>Neoptera</taxon>
        <taxon>Endopterygota</taxon>
        <taxon>Lepidoptera</taxon>
        <taxon>Glossata</taxon>
        <taxon>Ditrysia</taxon>
        <taxon>Noctuoidea</taxon>
        <taxon>Noctuidae</taxon>
        <taxon>Amphipyrinae</taxon>
        <taxon>Spodoptera</taxon>
    </lineage>
</organism>
<dbReference type="AlphaFoldDB" id="A0A2H1V8Y1"/>